<keyword evidence="3" id="KW-1185">Reference proteome</keyword>
<protein>
    <submittedName>
        <fullName evidence="2">Uncharacterized protein</fullName>
    </submittedName>
</protein>
<comment type="caution">
    <text evidence="2">The sequence shown here is derived from an EMBL/GenBank/DDBJ whole genome shotgun (WGS) entry which is preliminary data.</text>
</comment>
<evidence type="ECO:0000313" key="2">
    <source>
        <dbReference type="EMBL" id="KAL2061961.1"/>
    </source>
</evidence>
<keyword evidence="1" id="KW-0732">Signal</keyword>
<gene>
    <name evidence="2" type="ORF">VTL71DRAFT_7339</name>
</gene>
<dbReference type="EMBL" id="JAZHXI010000018">
    <property type="protein sequence ID" value="KAL2061961.1"/>
    <property type="molecule type" value="Genomic_DNA"/>
</dbReference>
<reference evidence="2 3" key="1">
    <citation type="journal article" date="2024" name="Commun. Biol.">
        <title>Comparative genomic analysis of thermophilic fungi reveals convergent evolutionary adaptations and gene losses.</title>
        <authorList>
            <person name="Steindorff A.S."/>
            <person name="Aguilar-Pontes M.V."/>
            <person name="Robinson A.J."/>
            <person name="Andreopoulos B."/>
            <person name="LaButti K."/>
            <person name="Kuo A."/>
            <person name="Mondo S."/>
            <person name="Riley R."/>
            <person name="Otillar R."/>
            <person name="Haridas S."/>
            <person name="Lipzen A."/>
            <person name="Grimwood J."/>
            <person name="Schmutz J."/>
            <person name="Clum A."/>
            <person name="Reid I.D."/>
            <person name="Moisan M.C."/>
            <person name="Butler G."/>
            <person name="Nguyen T.T.M."/>
            <person name="Dewar K."/>
            <person name="Conant G."/>
            <person name="Drula E."/>
            <person name="Henrissat B."/>
            <person name="Hansel C."/>
            <person name="Singer S."/>
            <person name="Hutchinson M.I."/>
            <person name="de Vries R.P."/>
            <person name="Natvig D.O."/>
            <person name="Powell A.J."/>
            <person name="Tsang A."/>
            <person name="Grigoriev I.V."/>
        </authorList>
    </citation>
    <scope>NUCLEOTIDE SEQUENCE [LARGE SCALE GENOMIC DNA]</scope>
    <source>
        <strain evidence="2 3">CBS 494.80</strain>
    </source>
</reference>
<name>A0ABR4BWG8_9HELO</name>
<organism evidence="2 3">
    <name type="scientific">Oculimacula yallundae</name>
    <dbReference type="NCBI Taxonomy" id="86028"/>
    <lineage>
        <taxon>Eukaryota</taxon>
        <taxon>Fungi</taxon>
        <taxon>Dikarya</taxon>
        <taxon>Ascomycota</taxon>
        <taxon>Pezizomycotina</taxon>
        <taxon>Leotiomycetes</taxon>
        <taxon>Helotiales</taxon>
        <taxon>Ploettnerulaceae</taxon>
        <taxon>Oculimacula</taxon>
    </lineage>
</organism>
<dbReference type="Proteomes" id="UP001595075">
    <property type="component" value="Unassembled WGS sequence"/>
</dbReference>
<feature type="chain" id="PRO_5046342812" evidence="1">
    <location>
        <begin position="20"/>
        <end position="184"/>
    </location>
</feature>
<proteinExistence type="predicted"/>
<evidence type="ECO:0000256" key="1">
    <source>
        <dbReference type="SAM" id="SignalP"/>
    </source>
</evidence>
<evidence type="ECO:0000313" key="3">
    <source>
        <dbReference type="Proteomes" id="UP001595075"/>
    </source>
</evidence>
<sequence length="184" mass="20130">MVPQRILAILSLAVASVSAIDARFFQGNNCAQRTWVACNNINPGICCGTPDDSYSISGGFFAVPPSWSIVCQWWSQTGCSSGPLAKVGLSNGNADVCRTTSRENVRWLRGLSYYFNSRKREAEDRPTAGCLRANTLHLDDGSEYDLTDLSNATYIEILQSASDVTKHAEIAKIHAKRLVTLPQQ</sequence>
<feature type="signal peptide" evidence="1">
    <location>
        <begin position="1"/>
        <end position="19"/>
    </location>
</feature>
<accession>A0ABR4BWG8</accession>